<dbReference type="Gene3D" id="3.40.390.10">
    <property type="entry name" value="Collagenase (Catalytic Domain)"/>
    <property type="match status" value="1"/>
</dbReference>
<gene>
    <name evidence="10" type="ORF">H9L13_02740</name>
</gene>
<comment type="cofactor">
    <cofactor evidence="1">
        <name>Zn(2+)</name>
        <dbReference type="ChEBI" id="CHEBI:29105"/>
    </cofactor>
</comment>
<dbReference type="PANTHER" id="PTHR11733">
    <property type="entry name" value="ZINC METALLOPROTEASE FAMILY M13 NEPRILYSIN-RELATED"/>
    <property type="match status" value="1"/>
</dbReference>
<keyword evidence="4" id="KW-0378">Hydrolase</keyword>
<dbReference type="RefSeq" id="WP_187538825.1">
    <property type="nucleotide sequence ID" value="NZ_BAABJT010000001.1"/>
</dbReference>
<reference evidence="10 11" key="1">
    <citation type="submission" date="2020-08" db="EMBL/GenBank/DDBJ databases">
        <title>Genome sequence of Sphingomonas lutea KCTC 23642T.</title>
        <authorList>
            <person name="Hyun D.-W."/>
            <person name="Bae J.-W."/>
        </authorList>
    </citation>
    <scope>NUCLEOTIDE SEQUENCE [LARGE SCALE GENOMIC DNA]</scope>
    <source>
        <strain evidence="10 11">KCTC 23642</strain>
    </source>
</reference>
<evidence type="ECO:0000256" key="2">
    <source>
        <dbReference type="ARBA" id="ARBA00022670"/>
    </source>
</evidence>
<evidence type="ECO:0000313" key="11">
    <source>
        <dbReference type="Proteomes" id="UP000515971"/>
    </source>
</evidence>
<dbReference type="AlphaFoldDB" id="A0A7G9SJ37"/>
<dbReference type="CDD" id="cd08662">
    <property type="entry name" value="M13"/>
    <property type="match status" value="1"/>
</dbReference>
<feature type="domain" description="Peptidase M13 C-terminal" evidence="8">
    <location>
        <begin position="487"/>
        <end position="687"/>
    </location>
</feature>
<keyword evidence="6" id="KW-0482">Metalloprotease</keyword>
<feature type="chain" id="PRO_5028849100" evidence="7">
    <location>
        <begin position="20"/>
        <end position="691"/>
    </location>
</feature>
<dbReference type="GO" id="GO:0016485">
    <property type="term" value="P:protein processing"/>
    <property type="evidence" value="ECO:0007669"/>
    <property type="project" value="TreeGrafter"/>
</dbReference>
<dbReference type="GO" id="GO:0046872">
    <property type="term" value="F:metal ion binding"/>
    <property type="evidence" value="ECO:0007669"/>
    <property type="project" value="UniProtKB-KW"/>
</dbReference>
<dbReference type="Gene3D" id="1.10.1380.10">
    <property type="entry name" value="Neutral endopeptidase , domain2"/>
    <property type="match status" value="1"/>
</dbReference>
<evidence type="ECO:0000259" key="8">
    <source>
        <dbReference type="Pfam" id="PF01431"/>
    </source>
</evidence>
<dbReference type="Proteomes" id="UP000515971">
    <property type="component" value="Chromosome"/>
</dbReference>
<keyword evidence="11" id="KW-1185">Reference proteome</keyword>
<dbReference type="GO" id="GO:0005886">
    <property type="term" value="C:plasma membrane"/>
    <property type="evidence" value="ECO:0007669"/>
    <property type="project" value="TreeGrafter"/>
</dbReference>
<keyword evidence="7" id="KW-0732">Signal</keyword>
<protein>
    <submittedName>
        <fullName evidence="10">M13 family metallopeptidase</fullName>
    </submittedName>
</protein>
<name>A0A7G9SJ37_9SPHN</name>
<evidence type="ECO:0000256" key="3">
    <source>
        <dbReference type="ARBA" id="ARBA00022723"/>
    </source>
</evidence>
<dbReference type="PROSITE" id="PS51885">
    <property type="entry name" value="NEPRILYSIN"/>
    <property type="match status" value="1"/>
</dbReference>
<dbReference type="InterPro" id="IPR042089">
    <property type="entry name" value="Peptidase_M13_dom_2"/>
</dbReference>
<evidence type="ECO:0000256" key="7">
    <source>
        <dbReference type="SAM" id="SignalP"/>
    </source>
</evidence>
<proteinExistence type="predicted"/>
<keyword evidence="5" id="KW-0862">Zinc</keyword>
<dbReference type="InterPro" id="IPR018497">
    <property type="entry name" value="Peptidase_M13_C"/>
</dbReference>
<feature type="signal peptide" evidence="7">
    <location>
        <begin position="1"/>
        <end position="19"/>
    </location>
</feature>
<dbReference type="SUPFAM" id="SSF55486">
    <property type="entry name" value="Metalloproteases ('zincins'), catalytic domain"/>
    <property type="match status" value="1"/>
</dbReference>
<dbReference type="Pfam" id="PF05649">
    <property type="entry name" value="Peptidase_M13_N"/>
    <property type="match status" value="1"/>
</dbReference>
<evidence type="ECO:0000256" key="4">
    <source>
        <dbReference type="ARBA" id="ARBA00022801"/>
    </source>
</evidence>
<evidence type="ECO:0000313" key="10">
    <source>
        <dbReference type="EMBL" id="QNN67862.1"/>
    </source>
</evidence>
<dbReference type="Pfam" id="PF01431">
    <property type="entry name" value="Peptidase_M13"/>
    <property type="match status" value="1"/>
</dbReference>
<sequence>MRAYLLGFASVLMAGSALAQTAPAKPAWGTFGVDTASADPSVKPGDDFWSYVNGSWAKTVKIPSDSGAFSQVSRLNELAASQVRTILDEMQTKRASLTGDDARMVDYLAALNDQAAIDARGAAPLLADVALLDAARDRSALAAEMGKATRYWQGTPPVGRMPRYFPSPFEIGIGQDPKNPAAYTAFVAQGGLGMPNRDYYLKDDADSAKAQAAYRDHVARLLTLTEAPASSVTARAAAVYVFERAIAQAQWPVADSRDADKTYNLWTIADLKAKAPGLDWDAYLGAAGLGQRRNLIVGETSAISAIAKLWGDTPLPVLRDWLTVRLAKDRAMALPKAFQDAEFAFSGGTIGGATEAPPRWMQAIELTGAAMTDAVSKPYIDRHFTPATKAAMDELVKNVLAAMDRRLANLSWMTAPTRAKARAKLAAFTPMIGYPDKWRSYAGLNVDRADAYGNLKRAGAFEWDRQLARIDQPVERGEWWMMPITANAYASAVNNQIVFPAAYLQAPHFDIAADPAVNYGAIGYVIGHEISHHFDDQGSKFDPQGRLNSWWTPEDLAAFDQRKAKLVAQYNAYEPLPGLHIRGAQTLGENIADNAGLAVAYDAYKISLKGKPAPIIAGTTGDQRFFMGRAQVNKVAIREAELRKNILSGVHSPSKFRTFSVRNHDAWYDAFDVKPGDKLYLPPAERVKIWE</sequence>
<evidence type="ECO:0000259" key="9">
    <source>
        <dbReference type="Pfam" id="PF05649"/>
    </source>
</evidence>
<evidence type="ECO:0000256" key="1">
    <source>
        <dbReference type="ARBA" id="ARBA00001947"/>
    </source>
</evidence>
<dbReference type="KEGG" id="slut:H9L13_02740"/>
<dbReference type="InterPro" id="IPR000718">
    <property type="entry name" value="Peptidase_M13"/>
</dbReference>
<keyword evidence="3" id="KW-0479">Metal-binding</keyword>
<dbReference type="InterPro" id="IPR024079">
    <property type="entry name" value="MetalloPept_cat_dom_sf"/>
</dbReference>
<accession>A0A7G9SJ37</accession>
<dbReference type="PRINTS" id="PR00786">
    <property type="entry name" value="NEPRILYSIN"/>
</dbReference>
<evidence type="ECO:0000256" key="5">
    <source>
        <dbReference type="ARBA" id="ARBA00022833"/>
    </source>
</evidence>
<feature type="domain" description="Peptidase M13 N-terminal" evidence="9">
    <location>
        <begin position="44"/>
        <end position="435"/>
    </location>
</feature>
<dbReference type="InterPro" id="IPR008753">
    <property type="entry name" value="Peptidase_M13_N"/>
</dbReference>
<evidence type="ECO:0000256" key="6">
    <source>
        <dbReference type="ARBA" id="ARBA00023049"/>
    </source>
</evidence>
<dbReference type="PANTHER" id="PTHR11733:SF211">
    <property type="entry name" value="OLIGOPEPTIDASE LIPOPROTEIN M13 FAMILY"/>
    <property type="match status" value="1"/>
</dbReference>
<organism evidence="10 11">
    <name type="scientific">Sphingomonas lutea</name>
    <dbReference type="NCBI Taxonomy" id="1045317"/>
    <lineage>
        <taxon>Bacteria</taxon>
        <taxon>Pseudomonadati</taxon>
        <taxon>Pseudomonadota</taxon>
        <taxon>Alphaproteobacteria</taxon>
        <taxon>Sphingomonadales</taxon>
        <taxon>Sphingomonadaceae</taxon>
        <taxon>Sphingomonas</taxon>
    </lineage>
</organism>
<keyword evidence="2" id="KW-0645">Protease</keyword>
<dbReference type="EMBL" id="CP060718">
    <property type="protein sequence ID" value="QNN67862.1"/>
    <property type="molecule type" value="Genomic_DNA"/>
</dbReference>
<dbReference type="GO" id="GO:0004222">
    <property type="term" value="F:metalloendopeptidase activity"/>
    <property type="evidence" value="ECO:0007669"/>
    <property type="project" value="InterPro"/>
</dbReference>